<feature type="compositionally biased region" description="Acidic residues" evidence="9">
    <location>
        <begin position="929"/>
        <end position="945"/>
    </location>
</feature>
<dbReference type="AlphaFoldDB" id="A0A9P4V3G6"/>
<feature type="region of interest" description="Disordered" evidence="9">
    <location>
        <begin position="734"/>
        <end position="884"/>
    </location>
</feature>
<protein>
    <recommendedName>
        <fullName evidence="11">SMP-LTD domain-containing protein</fullName>
    </recommendedName>
</protein>
<dbReference type="GO" id="GO:0032865">
    <property type="term" value="C:ERMES complex"/>
    <property type="evidence" value="ECO:0007669"/>
    <property type="project" value="TreeGrafter"/>
</dbReference>
<evidence type="ECO:0000256" key="8">
    <source>
        <dbReference type="ARBA" id="ARBA00023136"/>
    </source>
</evidence>
<evidence type="ECO:0000256" key="4">
    <source>
        <dbReference type="ARBA" id="ARBA00022824"/>
    </source>
</evidence>
<sequence length="945" mass="103186">MSVTGFLFAYVLGGLTFIPLVLIVVLLHAHFTLPIRKEEARPEFAKEDDLHRTPQHAELGSSDLENLPPELKTRTHVPDVAAGYFAVCREYVPGGINGKPPERTTPAGSVVAAESPSVYQSMYRSIFDRNKTLSPSLDRNNGKSKRARNVFYVVLRLGYLMLYDDSEQLEVRHVLSVANFDVDIYAGGEPIPEGELWIKRNCIRLCQKATLGPIRSDSKPFYLFSENCSEKEDFYHAMLASQDHTVDSLRKPPVPLGFDTSDLLKLVQQLHASEENMHTRWINALIGRVFLALYKTSELENFIRTKITKKIARVPKPALISNIQLRNINLGHLPPVITNPKLRELTVDGDLTVEADVSYKGEFRIDISAIARIDLGQRFKAREVTLVLATILKKLEGHVLFKIKPPPSNRMWMTFETAPKMELSLEPIVSSRQITYGLILRVIESRIREVVSETLVFPNWDDFPFSDTASHSFRGGIWAPNTMGSVQTPGDTIEHTVESDKHSETEDTHQQIGESELKEAAKSMPNLANRRKSSSSKSTKTTASALDGADSEPLAVTTSTDFKPRSVPRAMRTGSFASAATPVVSMDPANASTADNEVGERRQDAATTMLAMSQSQPTSPAETPIGSPSRPILISQGSRRRSTSPAHMQSGIEDESEDMADQSSISSKPTATLSTSTGSADSPRSSATSFSQIRSKHTSSISLPRNAFGSAEKRQTLNQSLNSATAAAKKWFAARQNPDSPSSPMFGAAPLGSPAHPIGRGQPLPPPGTPLPGPTKSRTSGWTVPTAATFANLAKRKPVPPKSPQPAVDNDTSQEHTTTDPSTLPQVDTTDMPPPLPEPPAKARRKSSTRSDASGRAEKPPPLPARRKRVSISNTSTMEEDNSGGLFVVEAPLAESSAPSSPALERVVHDTDTKVLRDLDNKEEKSNSEEEGVFEGMDMEDGVAS</sequence>
<dbReference type="PROSITE" id="PS51847">
    <property type="entry name" value="SMP"/>
    <property type="match status" value="1"/>
</dbReference>
<evidence type="ECO:0000256" key="1">
    <source>
        <dbReference type="ARBA" id="ARBA00004586"/>
    </source>
</evidence>
<evidence type="ECO:0000256" key="10">
    <source>
        <dbReference type="SAM" id="Phobius"/>
    </source>
</evidence>
<feature type="compositionally biased region" description="Polar residues" evidence="9">
    <location>
        <begin position="819"/>
        <end position="829"/>
    </location>
</feature>
<comment type="subcellular location">
    <subcellularLocation>
        <location evidence="1">Endoplasmic reticulum membrane</location>
    </subcellularLocation>
</comment>
<keyword evidence="3 10" id="KW-0812">Transmembrane</keyword>
<keyword evidence="7" id="KW-0446">Lipid-binding</keyword>
<dbReference type="GO" id="GO:0015914">
    <property type="term" value="P:phospholipid transport"/>
    <property type="evidence" value="ECO:0007669"/>
    <property type="project" value="TreeGrafter"/>
</dbReference>
<dbReference type="GO" id="GO:0008289">
    <property type="term" value="F:lipid binding"/>
    <property type="evidence" value="ECO:0007669"/>
    <property type="project" value="UniProtKB-KW"/>
</dbReference>
<dbReference type="InterPro" id="IPR031468">
    <property type="entry name" value="SMP_LBD"/>
</dbReference>
<feature type="transmembrane region" description="Helical" evidence="10">
    <location>
        <begin position="6"/>
        <end position="27"/>
    </location>
</feature>
<proteinExistence type="predicted"/>
<dbReference type="EMBL" id="ML996139">
    <property type="protein sequence ID" value="KAF2735148.1"/>
    <property type="molecule type" value="Genomic_DNA"/>
</dbReference>
<keyword evidence="2" id="KW-0813">Transport</keyword>
<evidence type="ECO:0000256" key="7">
    <source>
        <dbReference type="ARBA" id="ARBA00023121"/>
    </source>
</evidence>
<evidence type="ECO:0000313" key="12">
    <source>
        <dbReference type="EMBL" id="KAF2735148.1"/>
    </source>
</evidence>
<feature type="domain" description="SMP-LTD" evidence="11">
    <location>
        <begin position="273"/>
        <end position="466"/>
    </location>
</feature>
<feature type="compositionally biased region" description="Polar residues" evidence="9">
    <location>
        <begin position="610"/>
        <end position="621"/>
    </location>
</feature>
<comment type="caution">
    <text evidence="12">The sequence shown here is derived from an EMBL/GenBank/DDBJ whole genome shotgun (WGS) entry which is preliminary data.</text>
</comment>
<dbReference type="GO" id="GO:1990456">
    <property type="term" value="P:mitochondrion-endoplasmic reticulum membrane tethering"/>
    <property type="evidence" value="ECO:0007669"/>
    <property type="project" value="TreeGrafter"/>
</dbReference>
<feature type="compositionally biased region" description="Polar residues" evidence="9">
    <location>
        <begin position="661"/>
        <end position="703"/>
    </location>
</feature>
<dbReference type="PANTHER" id="PTHR13466">
    <property type="entry name" value="TEX2 PROTEIN-RELATED"/>
    <property type="match status" value="1"/>
</dbReference>
<dbReference type="PANTHER" id="PTHR13466:SF19">
    <property type="entry name" value="NUCLEUS-VACUOLE JUNCTION PROTEIN 2"/>
    <property type="match status" value="1"/>
</dbReference>
<accession>A0A9P4V3G6</accession>
<evidence type="ECO:0000256" key="9">
    <source>
        <dbReference type="SAM" id="MobiDB-lite"/>
    </source>
</evidence>
<feature type="region of interest" description="Disordered" evidence="9">
    <location>
        <begin position="609"/>
        <end position="707"/>
    </location>
</feature>
<keyword evidence="6" id="KW-0445">Lipid transport</keyword>
<keyword evidence="8 10" id="KW-0472">Membrane</keyword>
<evidence type="ECO:0000256" key="5">
    <source>
        <dbReference type="ARBA" id="ARBA00022989"/>
    </source>
</evidence>
<feature type="region of interest" description="Disordered" evidence="9">
    <location>
        <begin position="917"/>
        <end position="945"/>
    </location>
</feature>
<reference evidence="12" key="1">
    <citation type="journal article" date="2020" name="Stud. Mycol.">
        <title>101 Dothideomycetes genomes: a test case for predicting lifestyles and emergence of pathogens.</title>
        <authorList>
            <person name="Haridas S."/>
            <person name="Albert R."/>
            <person name="Binder M."/>
            <person name="Bloem J."/>
            <person name="Labutti K."/>
            <person name="Salamov A."/>
            <person name="Andreopoulos B."/>
            <person name="Baker S."/>
            <person name="Barry K."/>
            <person name="Bills G."/>
            <person name="Bluhm B."/>
            <person name="Cannon C."/>
            <person name="Castanera R."/>
            <person name="Culley D."/>
            <person name="Daum C."/>
            <person name="Ezra D."/>
            <person name="Gonzalez J."/>
            <person name="Henrissat B."/>
            <person name="Kuo A."/>
            <person name="Liang C."/>
            <person name="Lipzen A."/>
            <person name="Lutzoni F."/>
            <person name="Magnuson J."/>
            <person name="Mondo S."/>
            <person name="Nolan M."/>
            <person name="Ohm R."/>
            <person name="Pangilinan J."/>
            <person name="Park H.-J."/>
            <person name="Ramirez L."/>
            <person name="Alfaro M."/>
            <person name="Sun H."/>
            <person name="Tritt A."/>
            <person name="Yoshinaga Y."/>
            <person name="Zwiers L.-H."/>
            <person name="Turgeon B."/>
            <person name="Goodwin S."/>
            <person name="Spatafora J."/>
            <person name="Crous P."/>
            <person name="Grigoriev I."/>
        </authorList>
    </citation>
    <scope>NUCLEOTIDE SEQUENCE</scope>
    <source>
        <strain evidence="12">CBS 125425</strain>
    </source>
</reference>
<keyword evidence="13" id="KW-1185">Reference proteome</keyword>
<dbReference type="Proteomes" id="UP000799444">
    <property type="component" value="Unassembled WGS sequence"/>
</dbReference>
<evidence type="ECO:0000313" key="13">
    <source>
        <dbReference type="Proteomes" id="UP000799444"/>
    </source>
</evidence>
<feature type="compositionally biased region" description="Basic and acidic residues" evidence="9">
    <location>
        <begin position="492"/>
        <end position="521"/>
    </location>
</feature>
<organism evidence="12 13">
    <name type="scientific">Polyplosphaeria fusca</name>
    <dbReference type="NCBI Taxonomy" id="682080"/>
    <lineage>
        <taxon>Eukaryota</taxon>
        <taxon>Fungi</taxon>
        <taxon>Dikarya</taxon>
        <taxon>Ascomycota</taxon>
        <taxon>Pezizomycotina</taxon>
        <taxon>Dothideomycetes</taxon>
        <taxon>Pleosporomycetidae</taxon>
        <taxon>Pleosporales</taxon>
        <taxon>Tetraplosphaeriaceae</taxon>
        <taxon>Polyplosphaeria</taxon>
    </lineage>
</organism>
<evidence type="ECO:0000259" key="11">
    <source>
        <dbReference type="PROSITE" id="PS51847"/>
    </source>
</evidence>
<dbReference type="GO" id="GO:0005789">
    <property type="term" value="C:endoplasmic reticulum membrane"/>
    <property type="evidence" value="ECO:0007669"/>
    <property type="project" value="UniProtKB-SubCell"/>
</dbReference>
<feature type="compositionally biased region" description="Low complexity" evidence="9">
    <location>
        <begin position="535"/>
        <end position="545"/>
    </location>
</feature>
<evidence type="ECO:0000256" key="2">
    <source>
        <dbReference type="ARBA" id="ARBA00022448"/>
    </source>
</evidence>
<keyword evidence="4" id="KW-0256">Endoplasmic reticulum</keyword>
<feature type="region of interest" description="Disordered" evidence="9">
    <location>
        <begin position="44"/>
        <end position="68"/>
    </location>
</feature>
<feature type="region of interest" description="Disordered" evidence="9">
    <location>
        <begin position="481"/>
        <end position="567"/>
    </location>
</feature>
<evidence type="ECO:0000256" key="3">
    <source>
        <dbReference type="ARBA" id="ARBA00022692"/>
    </source>
</evidence>
<dbReference type="Pfam" id="PF15413">
    <property type="entry name" value="PH_11"/>
    <property type="match status" value="1"/>
</dbReference>
<gene>
    <name evidence="12" type="ORF">EJ04DRAFT_492204</name>
</gene>
<feature type="compositionally biased region" description="Basic and acidic residues" evidence="9">
    <location>
        <begin position="917"/>
        <end position="928"/>
    </location>
</feature>
<dbReference type="CDD" id="cd21675">
    <property type="entry name" value="SMP_TEX2"/>
    <property type="match status" value="1"/>
</dbReference>
<dbReference type="OrthoDB" id="26740at2759"/>
<feature type="compositionally biased region" description="Pro residues" evidence="9">
    <location>
        <begin position="763"/>
        <end position="773"/>
    </location>
</feature>
<name>A0A9P4V3G6_9PLEO</name>
<keyword evidence="5 10" id="KW-1133">Transmembrane helix</keyword>
<evidence type="ECO:0000256" key="6">
    <source>
        <dbReference type="ARBA" id="ARBA00023055"/>
    </source>
</evidence>